<comment type="caution">
    <text evidence="3">The sequence shown here is derived from an EMBL/GenBank/DDBJ whole genome shotgun (WGS) entry which is preliminary data.</text>
</comment>
<organism evidence="3 4">
    <name type="scientific">Paraburkholderia azotifigens</name>
    <dbReference type="NCBI Taxonomy" id="2057004"/>
    <lineage>
        <taxon>Bacteria</taxon>
        <taxon>Pseudomonadati</taxon>
        <taxon>Pseudomonadota</taxon>
        <taxon>Betaproteobacteria</taxon>
        <taxon>Burkholderiales</taxon>
        <taxon>Burkholderiaceae</taxon>
        <taxon>Paraburkholderia</taxon>
    </lineage>
</organism>
<keyword evidence="5" id="KW-1185">Reference proteome</keyword>
<keyword evidence="1" id="KW-0732">Signal</keyword>
<dbReference type="Proteomes" id="UP000321776">
    <property type="component" value="Unassembled WGS sequence"/>
</dbReference>
<dbReference type="RefSeq" id="WP_028365986.1">
    <property type="nucleotide sequence ID" value="NZ_JAZHFZ010000020.1"/>
</dbReference>
<proteinExistence type="predicted"/>
<gene>
    <name evidence="3" type="ORF">FRZ40_20030</name>
    <name evidence="2" type="ORF">V4C56_25695</name>
</gene>
<feature type="chain" id="PRO_5022874437" evidence="1">
    <location>
        <begin position="30"/>
        <end position="199"/>
    </location>
</feature>
<dbReference type="Proteomes" id="UP001481677">
    <property type="component" value="Unassembled WGS sequence"/>
</dbReference>
<reference evidence="2 5" key="3">
    <citation type="submission" date="2024-01" db="EMBL/GenBank/DDBJ databases">
        <title>The diversity of rhizobia nodulating Mimosa spp. in eleven states of Brazil covering several biomes is determined by host plant, location, and edaphic factors.</title>
        <authorList>
            <person name="Rouws L."/>
            <person name="Barauna A."/>
            <person name="Beukes C."/>
            <person name="De Faria S.M."/>
            <person name="Gross E."/>
            <person name="Dos Reis Junior F.B."/>
            <person name="Simon M."/>
            <person name="Maluk M."/>
            <person name="Odee D.W."/>
            <person name="Kenicer G."/>
            <person name="Young J.P.W."/>
            <person name="Reis V.M."/>
            <person name="Zilli J."/>
            <person name="James E.K."/>
        </authorList>
    </citation>
    <scope>NUCLEOTIDE SEQUENCE [LARGE SCALE GENOMIC DNA]</scope>
    <source>
        <strain evidence="2 5">JPY530</strain>
    </source>
</reference>
<evidence type="ECO:0000313" key="5">
    <source>
        <dbReference type="Proteomes" id="UP001481677"/>
    </source>
</evidence>
<dbReference type="AlphaFoldDB" id="A0A5C6VBC4"/>
<accession>A0A5C6VBC4</accession>
<evidence type="ECO:0000313" key="3">
    <source>
        <dbReference type="EMBL" id="TXC82732.1"/>
    </source>
</evidence>
<reference evidence="3 4" key="1">
    <citation type="journal article" date="2018" name="Int. J. Syst. Evol. Microbiol.">
        <title>Paraburkholderia azotifigens sp. nov., a nitrogen-fixing bacterium isolated from paddy soil.</title>
        <authorList>
            <person name="Choi G.M."/>
            <person name="Im W.T."/>
        </authorList>
    </citation>
    <scope>NUCLEOTIDE SEQUENCE [LARGE SCALE GENOMIC DNA]</scope>
    <source>
        <strain evidence="3 4">NF 2-5-3</strain>
    </source>
</reference>
<evidence type="ECO:0000256" key="1">
    <source>
        <dbReference type="SAM" id="SignalP"/>
    </source>
</evidence>
<name>A0A5C6VBC4_9BURK</name>
<feature type="signal peptide" evidence="1">
    <location>
        <begin position="1"/>
        <end position="29"/>
    </location>
</feature>
<dbReference type="EMBL" id="VOQS01000003">
    <property type="protein sequence ID" value="TXC82732.1"/>
    <property type="molecule type" value="Genomic_DNA"/>
</dbReference>
<evidence type="ECO:0000313" key="2">
    <source>
        <dbReference type="EMBL" id="MEM5343005.1"/>
    </source>
</evidence>
<sequence>MQLAARRSIRILAIAACAALAAPVNGALAQDNPASATNAVGTAAVADVTAHITHIDADNNEVTIRGPRGNSMIVDVDPDVGDVKKLKVGDEVHISYKGALLLSADKVDSKGIRSRVESQATTPTQGGASTQMRHVEVVATVQKIDRKKRLVTLRGPQRTVVLEVAPDVPLDKLKVGDSIRANYASATAVQITRNGAPIQ</sequence>
<protein>
    <submittedName>
        <fullName evidence="3">Copper-binding protein</fullName>
    </submittedName>
</protein>
<reference evidence="3" key="2">
    <citation type="submission" date="2019-08" db="EMBL/GenBank/DDBJ databases">
        <authorList>
            <person name="Im W.-T."/>
        </authorList>
    </citation>
    <scope>NUCLEOTIDE SEQUENCE</scope>
    <source>
        <strain evidence="3">NF 2-5-3</strain>
    </source>
</reference>
<dbReference type="EMBL" id="JAZHGA010000020">
    <property type="protein sequence ID" value="MEM5343005.1"/>
    <property type="molecule type" value="Genomic_DNA"/>
</dbReference>
<evidence type="ECO:0000313" key="4">
    <source>
        <dbReference type="Proteomes" id="UP000321776"/>
    </source>
</evidence>